<dbReference type="GO" id="GO:0005975">
    <property type="term" value="P:carbohydrate metabolic process"/>
    <property type="evidence" value="ECO:0007669"/>
    <property type="project" value="InterPro"/>
</dbReference>
<proteinExistence type="predicted"/>
<dbReference type="Gene3D" id="1.50.10.10">
    <property type="match status" value="1"/>
</dbReference>
<feature type="domain" description="Alpha-L-rhamnosidase six-hairpin glycosidase" evidence="7">
    <location>
        <begin position="442"/>
        <end position="793"/>
    </location>
</feature>
<keyword evidence="3" id="KW-0378">Hydrolase</keyword>
<dbReference type="Gene3D" id="2.60.40.10">
    <property type="entry name" value="Immunoglobulins"/>
    <property type="match status" value="1"/>
</dbReference>
<dbReference type="Gene3D" id="2.60.120.260">
    <property type="entry name" value="Galactose-binding domain-like"/>
    <property type="match status" value="2"/>
</dbReference>
<name>A0A0D2FZT1_9EURO</name>
<feature type="region of interest" description="Disordered" evidence="4">
    <location>
        <begin position="88"/>
        <end position="107"/>
    </location>
</feature>
<evidence type="ECO:0000256" key="4">
    <source>
        <dbReference type="SAM" id="MobiDB-lite"/>
    </source>
</evidence>
<keyword evidence="10" id="KW-1185">Reference proteome</keyword>
<dbReference type="AlphaFoldDB" id="A0A0D2FZT1"/>
<sequence>MSPPALSTPVFEHHHSGLGVARSKPRISWRFLYSHETTPNWEQTSYDIEITPSSTGVPTIYHVKSEQSVLAPWPGVPLKSRDSATVKVRATGKSSEPHAQEESTPWSAPAKVEAGLFEKGDWKANFITADSVVEGDATLRPLRFRKVFELSAAPTLARLYITAHGVYQVYINGKLATDECMAPGWTSYNHRLNYRVLDVSPHLVPGINAIGIEVAEGWYAGRLGFKGGKRFWFGHELAVLAQLEVSHGDSPSLAVVTDDSWTCRSSPLLSSGIYDGEVYDHRQEFEWTTASANNSEGDAATHGVRTLPWPSTQLVLPDAPPVRVVEKMSPENIFLSKSGKLILDFGQNLVGKLFIRSLQLPEGHTVTFKHAEVMEHGELGVRPLRLARCADSIIGSGREVRDWSPKFTFHGFRYVQIEGWPGASMPTKNDLTALVMHSDMKRRGYFHTSNDSVNKLHHNVVWSMKGNFLSIPTDCPQRDERFGWTGDIQVFAPTASFLYDCVGLLGNWLEDFAAEQLEPGKGGIPPLVVPNALPPNWPHIPQAVWDDAAVLTPAVLYDYSSDLDLIQRQFESMSVWLEKGVDRGPNRLWNDDQWQLADWLDPAAPPDDPGAARTDNVMVANAYLVKVTETFAHLCALLGKKSEAEKYAQDAEQLKSEFQYKYITPAGNLMSNSQTGVSLAIQNDLYKSREQLQVGAASLAKLVRSARFRIATGFAGTPVICHALTSVGHTQLAYRMLLEKTCPSWMYPVSMGATTIWERWDSMLPNGDINPGQMTSFNHYALGAVADWLHATVGGISPLDAGWKKIRVSPIPGGNLTSAEVSFDGPYGQVKCSWRWNPLDNGKFSMQLSIPPNSTAVVTLPSDLSPDGRCSRKEEPQHVVGSGDHEFSCNFVPPQWPPTMLVAANQSAPEDQIAT</sequence>
<dbReference type="InterPro" id="IPR008928">
    <property type="entry name" value="6-hairpin_glycosidase_sf"/>
</dbReference>
<dbReference type="STRING" id="5601.A0A0D2FZT1"/>
<dbReference type="Proteomes" id="UP000054266">
    <property type="component" value="Unassembled WGS sequence"/>
</dbReference>
<dbReference type="Pfam" id="PF17389">
    <property type="entry name" value="Bac_rhamnosid6H"/>
    <property type="match status" value="1"/>
</dbReference>
<feature type="domain" description="Bacterial alpha-L-rhamnosidase N-terminal" evidence="6">
    <location>
        <begin position="155"/>
        <end position="326"/>
    </location>
</feature>
<feature type="domain" description="Alpha-L-rhamnosidase concanavalin-like" evidence="5">
    <location>
        <begin position="337"/>
        <end position="437"/>
    </location>
</feature>
<dbReference type="PANTHER" id="PTHR33307">
    <property type="entry name" value="ALPHA-RHAMNOSIDASE (EUROFUNG)"/>
    <property type="match status" value="1"/>
</dbReference>
<dbReference type="SUPFAM" id="SSF48208">
    <property type="entry name" value="Six-hairpin glycosidases"/>
    <property type="match status" value="1"/>
</dbReference>
<dbReference type="Pfam" id="PF17390">
    <property type="entry name" value="Bac_rhamnosid_C"/>
    <property type="match status" value="1"/>
</dbReference>
<dbReference type="GO" id="GO:0030596">
    <property type="term" value="F:alpha-L-rhamnosidase activity"/>
    <property type="evidence" value="ECO:0007669"/>
    <property type="project" value="UniProtKB-EC"/>
</dbReference>
<dbReference type="Pfam" id="PF08531">
    <property type="entry name" value="Bac_rhamnosid_N"/>
    <property type="match status" value="1"/>
</dbReference>
<evidence type="ECO:0000259" key="7">
    <source>
        <dbReference type="Pfam" id="PF17389"/>
    </source>
</evidence>
<dbReference type="PIRSF" id="PIRSF010631">
    <property type="entry name" value="A-rhamnsds"/>
    <property type="match status" value="1"/>
</dbReference>
<comment type="catalytic activity">
    <reaction evidence="1">
        <text>Hydrolysis of terminal non-reducing alpha-L-rhamnose residues in alpha-L-rhamnosides.</text>
        <dbReference type="EC" id="3.2.1.40"/>
    </reaction>
</comment>
<protein>
    <recommendedName>
        <fullName evidence="2">alpha-L-rhamnosidase</fullName>
        <ecNumber evidence="2">3.2.1.40</ecNumber>
    </recommendedName>
</protein>
<dbReference type="InterPro" id="IPR008902">
    <property type="entry name" value="Rhamnosid_concanavalin"/>
</dbReference>
<dbReference type="EMBL" id="KN846960">
    <property type="protein sequence ID" value="KIW65394.1"/>
    <property type="molecule type" value="Genomic_DNA"/>
</dbReference>
<dbReference type="PANTHER" id="PTHR33307:SF6">
    <property type="entry name" value="ALPHA-RHAMNOSIDASE (EUROFUNG)-RELATED"/>
    <property type="match status" value="1"/>
</dbReference>
<dbReference type="InterPro" id="IPR012341">
    <property type="entry name" value="6hp_glycosidase-like_sf"/>
</dbReference>
<dbReference type="InterPro" id="IPR013783">
    <property type="entry name" value="Ig-like_fold"/>
</dbReference>
<dbReference type="EC" id="3.2.1.40" evidence="2"/>
<evidence type="ECO:0000259" key="8">
    <source>
        <dbReference type="Pfam" id="PF17390"/>
    </source>
</evidence>
<accession>A0A0D2FZT1</accession>
<dbReference type="InterPro" id="IPR035396">
    <property type="entry name" value="Bac_rhamnosid6H"/>
</dbReference>
<gene>
    <name evidence="9" type="ORF">PV04_07657</name>
</gene>
<organism evidence="9 10">
    <name type="scientific">Phialophora macrospora</name>
    <dbReference type="NCBI Taxonomy" id="1851006"/>
    <lineage>
        <taxon>Eukaryota</taxon>
        <taxon>Fungi</taxon>
        <taxon>Dikarya</taxon>
        <taxon>Ascomycota</taxon>
        <taxon>Pezizomycotina</taxon>
        <taxon>Eurotiomycetes</taxon>
        <taxon>Chaetothyriomycetidae</taxon>
        <taxon>Chaetothyriales</taxon>
        <taxon>Herpotrichiellaceae</taxon>
        <taxon>Phialophora</taxon>
    </lineage>
</organism>
<dbReference type="InterPro" id="IPR016007">
    <property type="entry name" value="Alpha_rhamnosid"/>
</dbReference>
<dbReference type="InterPro" id="IPR013737">
    <property type="entry name" value="Bac_rhamnosid_N"/>
</dbReference>
<evidence type="ECO:0000256" key="3">
    <source>
        <dbReference type="ARBA" id="ARBA00022801"/>
    </source>
</evidence>
<evidence type="ECO:0000259" key="5">
    <source>
        <dbReference type="Pfam" id="PF05592"/>
    </source>
</evidence>
<dbReference type="Gene3D" id="2.60.420.10">
    <property type="entry name" value="Maltose phosphorylase, domain 3"/>
    <property type="match status" value="1"/>
</dbReference>
<feature type="domain" description="Alpha-L-rhamnosidase C-terminal" evidence="8">
    <location>
        <begin position="795"/>
        <end position="863"/>
    </location>
</feature>
<dbReference type="Pfam" id="PF05592">
    <property type="entry name" value="Bac_rhamnosid"/>
    <property type="match status" value="1"/>
</dbReference>
<evidence type="ECO:0000259" key="6">
    <source>
        <dbReference type="Pfam" id="PF08531"/>
    </source>
</evidence>
<dbReference type="InterPro" id="IPR035398">
    <property type="entry name" value="Bac_rhamnosid_C"/>
</dbReference>
<evidence type="ECO:0000256" key="1">
    <source>
        <dbReference type="ARBA" id="ARBA00001445"/>
    </source>
</evidence>
<reference evidence="9 10" key="1">
    <citation type="submission" date="2015-01" db="EMBL/GenBank/DDBJ databases">
        <title>The Genome Sequence of Capronia semiimmersa CBS27337.</title>
        <authorList>
            <consortium name="The Broad Institute Genomics Platform"/>
            <person name="Cuomo C."/>
            <person name="de Hoog S."/>
            <person name="Gorbushina A."/>
            <person name="Stielow B."/>
            <person name="Teixiera M."/>
            <person name="Abouelleil A."/>
            <person name="Chapman S.B."/>
            <person name="Priest M."/>
            <person name="Young S.K."/>
            <person name="Wortman J."/>
            <person name="Nusbaum C."/>
            <person name="Birren B."/>
        </authorList>
    </citation>
    <scope>NUCLEOTIDE SEQUENCE [LARGE SCALE GENOMIC DNA]</scope>
    <source>
        <strain evidence="9 10">CBS 27337</strain>
    </source>
</reference>
<evidence type="ECO:0000313" key="10">
    <source>
        <dbReference type="Proteomes" id="UP000054266"/>
    </source>
</evidence>
<dbReference type="HOGENOM" id="CLU_002926_0_0_1"/>
<evidence type="ECO:0000256" key="2">
    <source>
        <dbReference type="ARBA" id="ARBA00012652"/>
    </source>
</evidence>
<dbReference type="Pfam" id="PF25788">
    <property type="entry name" value="Ig_Rha78A_N"/>
    <property type="match status" value="1"/>
</dbReference>
<evidence type="ECO:0000313" key="9">
    <source>
        <dbReference type="EMBL" id="KIW65394.1"/>
    </source>
</evidence>